<feature type="signal peptide" evidence="2">
    <location>
        <begin position="1"/>
        <end position="18"/>
    </location>
</feature>
<keyword evidence="2" id="KW-0732">Signal</keyword>
<dbReference type="Gene3D" id="2.40.10.120">
    <property type="match status" value="2"/>
</dbReference>
<evidence type="ECO:0000259" key="3">
    <source>
        <dbReference type="PROSITE" id="PS50106"/>
    </source>
</evidence>
<keyword evidence="5" id="KW-1185">Reference proteome</keyword>
<protein>
    <submittedName>
        <fullName evidence="4">PDZ domain-containing protein</fullName>
    </submittedName>
</protein>
<dbReference type="InterPro" id="IPR036034">
    <property type="entry name" value="PDZ_sf"/>
</dbReference>
<dbReference type="AlphaFoldDB" id="A0A934VU72"/>
<sequence length="325" mass="35008">MNAKLIPFILLLAGSLQAAQTLETANRRNGNSVVAAFEMQRQVLQTSSAVILDKRAEIGYGVVISADGYILAKASELVGVSNLWVRVDTDLYREVKLLGTDEDWDVALLKIEATDLTPVSYAPSSDVPQGTWVVANGATSLKARRALVGIISAKTRTIPDGGGNLGISIQEKSGAVIIEDLDPKGGASLAGLKKDDQIVEIDGHQIGSFDDVVEVMKERRAGTAVKMMVLRDGKEITAEPLLKPGPLTRNDTMSGAFSQRRSGFPRVLQHDIIANKEMIGGPLLDLQGRCLGMNIARANRAESYAIPVEDLKKLAERLMKQYSNG</sequence>
<dbReference type="RefSeq" id="WP_200269136.1">
    <property type="nucleotide sequence ID" value="NZ_JAENIJ010000008.1"/>
</dbReference>
<comment type="similarity">
    <text evidence="1">Belongs to the peptidase S1C family.</text>
</comment>
<accession>A0A934VU72</accession>
<name>A0A934VU72_9BACT</name>
<evidence type="ECO:0000256" key="1">
    <source>
        <dbReference type="ARBA" id="ARBA00010541"/>
    </source>
</evidence>
<evidence type="ECO:0000313" key="5">
    <source>
        <dbReference type="Proteomes" id="UP000603141"/>
    </source>
</evidence>
<dbReference type="Proteomes" id="UP000603141">
    <property type="component" value="Unassembled WGS sequence"/>
</dbReference>
<gene>
    <name evidence="4" type="ORF">JIN85_07315</name>
</gene>
<dbReference type="SUPFAM" id="SSF50494">
    <property type="entry name" value="Trypsin-like serine proteases"/>
    <property type="match status" value="1"/>
</dbReference>
<dbReference type="InterPro" id="IPR009003">
    <property type="entry name" value="Peptidase_S1_PA"/>
</dbReference>
<reference evidence="4" key="1">
    <citation type="submission" date="2021-01" db="EMBL/GenBank/DDBJ databases">
        <title>Modified the classification status of verrucomicrobia.</title>
        <authorList>
            <person name="Feng X."/>
        </authorList>
    </citation>
    <scope>NUCLEOTIDE SEQUENCE</scope>
    <source>
        <strain evidence="4">KCTC 22041</strain>
    </source>
</reference>
<organism evidence="4 5">
    <name type="scientific">Luteolibacter pohnpeiensis</name>
    <dbReference type="NCBI Taxonomy" id="454153"/>
    <lineage>
        <taxon>Bacteria</taxon>
        <taxon>Pseudomonadati</taxon>
        <taxon>Verrucomicrobiota</taxon>
        <taxon>Verrucomicrobiia</taxon>
        <taxon>Verrucomicrobiales</taxon>
        <taxon>Verrucomicrobiaceae</taxon>
        <taxon>Luteolibacter</taxon>
    </lineage>
</organism>
<proteinExistence type="inferred from homology"/>
<evidence type="ECO:0000313" key="4">
    <source>
        <dbReference type="EMBL" id="MBK1882217.1"/>
    </source>
</evidence>
<dbReference type="SUPFAM" id="SSF50156">
    <property type="entry name" value="PDZ domain-like"/>
    <property type="match status" value="1"/>
</dbReference>
<comment type="caution">
    <text evidence="4">The sequence shown here is derived from an EMBL/GenBank/DDBJ whole genome shotgun (WGS) entry which is preliminary data.</text>
</comment>
<dbReference type="Pfam" id="PF13365">
    <property type="entry name" value="Trypsin_2"/>
    <property type="match status" value="1"/>
</dbReference>
<evidence type="ECO:0000256" key="2">
    <source>
        <dbReference type="SAM" id="SignalP"/>
    </source>
</evidence>
<dbReference type="Gene3D" id="2.30.42.10">
    <property type="match status" value="1"/>
</dbReference>
<feature type="domain" description="PDZ" evidence="3">
    <location>
        <begin position="163"/>
        <end position="233"/>
    </location>
</feature>
<dbReference type="SMART" id="SM00228">
    <property type="entry name" value="PDZ"/>
    <property type="match status" value="1"/>
</dbReference>
<dbReference type="InterPro" id="IPR001478">
    <property type="entry name" value="PDZ"/>
</dbReference>
<dbReference type="PROSITE" id="PS50106">
    <property type="entry name" value="PDZ"/>
    <property type="match status" value="1"/>
</dbReference>
<dbReference type="PANTHER" id="PTHR22939">
    <property type="entry name" value="SERINE PROTEASE FAMILY S1C HTRA-RELATED"/>
    <property type="match status" value="1"/>
</dbReference>
<dbReference type="Pfam" id="PF13180">
    <property type="entry name" value="PDZ_2"/>
    <property type="match status" value="1"/>
</dbReference>
<dbReference type="EMBL" id="JAENIJ010000008">
    <property type="protein sequence ID" value="MBK1882217.1"/>
    <property type="molecule type" value="Genomic_DNA"/>
</dbReference>
<dbReference type="PANTHER" id="PTHR22939:SF129">
    <property type="entry name" value="SERINE PROTEASE HTRA2, MITOCHONDRIAL"/>
    <property type="match status" value="1"/>
</dbReference>
<feature type="chain" id="PRO_5037573737" evidence="2">
    <location>
        <begin position="19"/>
        <end position="325"/>
    </location>
</feature>